<evidence type="ECO:0000313" key="2">
    <source>
        <dbReference type="Proteomes" id="UP000219559"/>
    </source>
</evidence>
<dbReference type="Proteomes" id="UP000219559">
    <property type="component" value="Unassembled WGS sequence"/>
</dbReference>
<sequence length="109" mass="12843">MKREIDFIKPKYIISQGNAVGNFIDRNVLIEPWKNIQEKKRSEFHTALPKGCKTTPRFIKYQSNMTKIIHVRLPHVASGNSKYFWTPAQKEVRKVRLEGIRNELESFVK</sequence>
<organism evidence="1 2">
    <name type="scientific">Sediminicola luteus</name>
    <dbReference type="NCBI Taxonomy" id="319238"/>
    <lineage>
        <taxon>Bacteria</taxon>
        <taxon>Pseudomonadati</taxon>
        <taxon>Bacteroidota</taxon>
        <taxon>Flavobacteriia</taxon>
        <taxon>Flavobacteriales</taxon>
        <taxon>Flavobacteriaceae</taxon>
        <taxon>Sediminicola</taxon>
    </lineage>
</organism>
<comment type="caution">
    <text evidence="1">The sequence shown here is derived from an EMBL/GenBank/DDBJ whole genome shotgun (WGS) entry which is preliminary data.</text>
</comment>
<accession>A0A2A4G582</accession>
<keyword evidence="2" id="KW-1185">Reference proteome</keyword>
<dbReference type="RefSeq" id="WP_097441005.1">
    <property type="nucleotide sequence ID" value="NZ_KZ300477.1"/>
</dbReference>
<gene>
    <name evidence="1" type="ORF">B7P33_16600</name>
</gene>
<proteinExistence type="predicted"/>
<name>A0A2A4G582_9FLAO</name>
<protein>
    <submittedName>
        <fullName evidence="1">Uncharacterized protein</fullName>
    </submittedName>
</protein>
<evidence type="ECO:0000313" key="1">
    <source>
        <dbReference type="EMBL" id="PCE62895.1"/>
    </source>
</evidence>
<dbReference type="AlphaFoldDB" id="A0A2A4G582"/>
<dbReference type="EMBL" id="NBWU01000007">
    <property type="protein sequence ID" value="PCE62895.1"/>
    <property type="molecule type" value="Genomic_DNA"/>
</dbReference>
<reference evidence="1 2" key="1">
    <citation type="submission" date="2017-04" db="EMBL/GenBank/DDBJ databases">
        <title>A new member of the family Flavobacteriaceae isolated from ascidians.</title>
        <authorList>
            <person name="Chen L."/>
        </authorList>
    </citation>
    <scope>NUCLEOTIDE SEQUENCE [LARGE SCALE GENOMIC DNA]</scope>
    <source>
        <strain evidence="1 2">HQA918</strain>
    </source>
</reference>